<proteinExistence type="predicted"/>
<sequence length="258" mass="27970">MRARLEAIRPEVDRILASLAQGAESDADVAFLRSIWAHLQGRPNPKGAAAIVRIDGELILGGMARLPSPESWIDAWVAEHGLAFAACACAEVDRISAVRSTPGQFHLGYGQRYGYSEHASWVLDAPGRRMRALLAAAEEPRYAEAVAELANHRKGVMQSLVVSYLVPTRQDWVDECLAIPASTAEEQRLLWCIAGSEGQIAGFDPHPPYEPWLPDFDFLPGLVATMVDAIGPGIAPALAKAVDAAREVKARKPYLEAL</sequence>
<accession>A0ABW3CK62</accession>
<dbReference type="Proteomes" id="UP001597083">
    <property type="component" value="Unassembled WGS sequence"/>
</dbReference>
<comment type="caution">
    <text evidence="1">The sequence shown here is derived from an EMBL/GenBank/DDBJ whole genome shotgun (WGS) entry which is preliminary data.</text>
</comment>
<feature type="non-terminal residue" evidence="1">
    <location>
        <position position="258"/>
    </location>
</feature>
<reference evidence="2" key="1">
    <citation type="journal article" date="2019" name="Int. J. Syst. Evol. Microbiol.">
        <title>The Global Catalogue of Microorganisms (GCM) 10K type strain sequencing project: providing services to taxonomists for standard genome sequencing and annotation.</title>
        <authorList>
            <consortium name="The Broad Institute Genomics Platform"/>
            <consortium name="The Broad Institute Genome Sequencing Center for Infectious Disease"/>
            <person name="Wu L."/>
            <person name="Ma J."/>
        </authorList>
    </citation>
    <scope>NUCLEOTIDE SEQUENCE [LARGE SCALE GENOMIC DNA]</scope>
    <source>
        <strain evidence="2">JCM 31696</strain>
    </source>
</reference>
<organism evidence="1 2">
    <name type="scientific">Actinomadura adrarensis</name>
    <dbReference type="NCBI Taxonomy" id="1819600"/>
    <lineage>
        <taxon>Bacteria</taxon>
        <taxon>Bacillati</taxon>
        <taxon>Actinomycetota</taxon>
        <taxon>Actinomycetes</taxon>
        <taxon>Streptosporangiales</taxon>
        <taxon>Thermomonosporaceae</taxon>
        <taxon>Actinomadura</taxon>
    </lineage>
</organism>
<evidence type="ECO:0000313" key="1">
    <source>
        <dbReference type="EMBL" id="MFD0853952.1"/>
    </source>
</evidence>
<evidence type="ECO:0000313" key="2">
    <source>
        <dbReference type="Proteomes" id="UP001597083"/>
    </source>
</evidence>
<name>A0ABW3CK62_9ACTN</name>
<dbReference type="EMBL" id="JBHTIR010002578">
    <property type="protein sequence ID" value="MFD0853952.1"/>
    <property type="molecule type" value="Genomic_DNA"/>
</dbReference>
<protein>
    <submittedName>
        <fullName evidence="1">Uncharacterized protein</fullName>
    </submittedName>
</protein>
<keyword evidence="2" id="KW-1185">Reference proteome</keyword>
<gene>
    <name evidence="1" type="ORF">ACFQ07_17070</name>
</gene>